<evidence type="ECO:0000313" key="2">
    <source>
        <dbReference type="EMBL" id="GHG08658.1"/>
    </source>
</evidence>
<dbReference type="InterPro" id="IPR048020">
    <property type="entry name" value="Transpos_IS3"/>
</dbReference>
<dbReference type="InterPro" id="IPR036397">
    <property type="entry name" value="RNaseH_sf"/>
</dbReference>
<name>A0ABQ3K8N3_9DEIO</name>
<comment type="caution">
    <text evidence="2">The sequence shown here is derived from an EMBL/GenBank/DDBJ whole genome shotgun (WGS) entry which is preliminary data.</text>
</comment>
<dbReference type="NCBIfam" id="NF033516">
    <property type="entry name" value="transpos_IS3"/>
    <property type="match status" value="1"/>
</dbReference>
<dbReference type="InterPro" id="IPR025948">
    <property type="entry name" value="HTH-like_dom"/>
</dbReference>
<evidence type="ECO:0000259" key="1">
    <source>
        <dbReference type="PROSITE" id="PS50994"/>
    </source>
</evidence>
<dbReference type="InterPro" id="IPR012337">
    <property type="entry name" value="RNaseH-like_sf"/>
</dbReference>
<dbReference type="EMBL" id="BNAL01000032">
    <property type="protein sequence ID" value="GHG08658.1"/>
    <property type="molecule type" value="Genomic_DNA"/>
</dbReference>
<gene>
    <name evidence="2" type="ORF">GCM10017783_21530</name>
</gene>
<organism evidence="2 3">
    <name type="scientific">Deinococcus piscis</name>
    <dbReference type="NCBI Taxonomy" id="394230"/>
    <lineage>
        <taxon>Bacteria</taxon>
        <taxon>Thermotogati</taxon>
        <taxon>Deinococcota</taxon>
        <taxon>Deinococci</taxon>
        <taxon>Deinococcales</taxon>
        <taxon>Deinococcaceae</taxon>
        <taxon>Deinococcus</taxon>
    </lineage>
</organism>
<accession>A0ABQ3K8N3</accession>
<sequence>MPPSSFYYQPRTPDVAKLTARIRELALEHPARGYRFIHKLLCREGWQVGRKRVHRIWQHEHLTQKGKPSKKIRTGQQVPQTATCPNEVWAYDFVHERLEDGSAIRILTVKDEFTRRCLALRADHSFTAQKVRQTLEELMTLHGPPAFVRSDNGPEFIAHDLTLWLAGQDIQTRYIEPGKPWQNGFAESFHSRLRVECLNREAFFSVRHAQVILDDWRRFYNHERPHSSLDYLTPEEFLAKYQEAMPSTVYSP</sequence>
<dbReference type="Pfam" id="PF13683">
    <property type="entry name" value="rve_3"/>
    <property type="match status" value="1"/>
</dbReference>
<keyword evidence="3" id="KW-1185">Reference proteome</keyword>
<dbReference type="Gene3D" id="3.30.420.10">
    <property type="entry name" value="Ribonuclease H-like superfamily/Ribonuclease H"/>
    <property type="match status" value="1"/>
</dbReference>
<dbReference type="Proteomes" id="UP000632154">
    <property type="component" value="Unassembled WGS sequence"/>
</dbReference>
<dbReference type="PANTHER" id="PTHR47515:SF1">
    <property type="entry name" value="BLR2054 PROTEIN"/>
    <property type="match status" value="1"/>
</dbReference>
<dbReference type="InterPro" id="IPR001584">
    <property type="entry name" value="Integrase_cat-core"/>
</dbReference>
<dbReference type="Pfam" id="PF13276">
    <property type="entry name" value="HTH_21"/>
    <property type="match status" value="1"/>
</dbReference>
<evidence type="ECO:0000313" key="3">
    <source>
        <dbReference type="Proteomes" id="UP000632154"/>
    </source>
</evidence>
<dbReference type="PROSITE" id="PS50994">
    <property type="entry name" value="INTEGRASE"/>
    <property type="match status" value="1"/>
</dbReference>
<dbReference type="PANTHER" id="PTHR47515">
    <property type="entry name" value="LOW CALCIUM RESPONSE LOCUS PROTEIN T"/>
    <property type="match status" value="1"/>
</dbReference>
<reference evidence="3" key="1">
    <citation type="journal article" date="2019" name="Int. J. Syst. Evol. Microbiol.">
        <title>The Global Catalogue of Microorganisms (GCM) 10K type strain sequencing project: providing services to taxonomists for standard genome sequencing and annotation.</title>
        <authorList>
            <consortium name="The Broad Institute Genomics Platform"/>
            <consortium name="The Broad Institute Genome Sequencing Center for Infectious Disease"/>
            <person name="Wu L."/>
            <person name="Ma J."/>
        </authorList>
    </citation>
    <scope>NUCLEOTIDE SEQUENCE [LARGE SCALE GENOMIC DNA]</scope>
    <source>
        <strain evidence="3">CGMCC 1.18439</strain>
    </source>
</reference>
<feature type="domain" description="Integrase catalytic" evidence="1">
    <location>
        <begin position="81"/>
        <end position="242"/>
    </location>
</feature>
<dbReference type="SUPFAM" id="SSF53098">
    <property type="entry name" value="Ribonuclease H-like"/>
    <property type="match status" value="1"/>
</dbReference>
<proteinExistence type="predicted"/>
<protein>
    <recommendedName>
        <fullName evidence="1">Integrase catalytic domain-containing protein</fullName>
    </recommendedName>
</protein>